<gene>
    <name evidence="1" type="ORF">HPB49_011928</name>
</gene>
<accession>A0ACB8C974</accession>
<comment type="caution">
    <text evidence="1">The sequence shown here is derived from an EMBL/GenBank/DDBJ whole genome shotgun (WGS) entry which is preliminary data.</text>
</comment>
<reference evidence="1" key="1">
    <citation type="submission" date="2020-05" db="EMBL/GenBank/DDBJ databases">
        <title>Large-scale comparative analyses of tick genomes elucidate their genetic diversity and vector capacities.</title>
        <authorList>
            <person name="Jia N."/>
            <person name="Wang J."/>
            <person name="Shi W."/>
            <person name="Du L."/>
            <person name="Sun Y."/>
            <person name="Zhan W."/>
            <person name="Jiang J."/>
            <person name="Wang Q."/>
            <person name="Zhang B."/>
            <person name="Ji P."/>
            <person name="Sakyi L.B."/>
            <person name="Cui X."/>
            <person name="Yuan T."/>
            <person name="Jiang B."/>
            <person name="Yang W."/>
            <person name="Lam T.T.-Y."/>
            <person name="Chang Q."/>
            <person name="Ding S."/>
            <person name="Wang X."/>
            <person name="Zhu J."/>
            <person name="Ruan X."/>
            <person name="Zhao L."/>
            <person name="Wei J."/>
            <person name="Que T."/>
            <person name="Du C."/>
            <person name="Cheng J."/>
            <person name="Dai P."/>
            <person name="Han X."/>
            <person name="Huang E."/>
            <person name="Gao Y."/>
            <person name="Liu J."/>
            <person name="Shao H."/>
            <person name="Ye R."/>
            <person name="Li L."/>
            <person name="Wei W."/>
            <person name="Wang X."/>
            <person name="Wang C."/>
            <person name="Yang T."/>
            <person name="Huo Q."/>
            <person name="Li W."/>
            <person name="Guo W."/>
            <person name="Chen H."/>
            <person name="Zhou L."/>
            <person name="Ni X."/>
            <person name="Tian J."/>
            <person name="Zhou Y."/>
            <person name="Sheng Y."/>
            <person name="Liu T."/>
            <person name="Pan Y."/>
            <person name="Xia L."/>
            <person name="Li J."/>
            <person name="Zhao F."/>
            <person name="Cao W."/>
        </authorList>
    </citation>
    <scope>NUCLEOTIDE SEQUENCE</scope>
    <source>
        <strain evidence="1">Dsil-2018</strain>
    </source>
</reference>
<sequence length="187" mass="21041">MNVIEVQGEDMTPEVMQDPGWILQEIPSHEKRHSSGKINNDQGERQAKRPAITAQYKSDVRKRQPPTAPKQPQLPRDYSKIIIRPRGGFDAARLHTVVVRDGVLLEADLTHEAARDDTLRINAQQNTLTMSTPVKDNAIKYSKLEEIRIGNQTYAAHNGAGGYFERGYPRVPESESQEVIDKSLVTD</sequence>
<name>A0ACB8C974_DERSI</name>
<dbReference type="EMBL" id="CM023477">
    <property type="protein sequence ID" value="KAH7937409.1"/>
    <property type="molecule type" value="Genomic_DNA"/>
</dbReference>
<evidence type="ECO:0000313" key="1">
    <source>
        <dbReference type="EMBL" id="KAH7937409.1"/>
    </source>
</evidence>
<organism evidence="1 2">
    <name type="scientific">Dermacentor silvarum</name>
    <name type="common">Tick</name>
    <dbReference type="NCBI Taxonomy" id="543639"/>
    <lineage>
        <taxon>Eukaryota</taxon>
        <taxon>Metazoa</taxon>
        <taxon>Ecdysozoa</taxon>
        <taxon>Arthropoda</taxon>
        <taxon>Chelicerata</taxon>
        <taxon>Arachnida</taxon>
        <taxon>Acari</taxon>
        <taxon>Parasitiformes</taxon>
        <taxon>Ixodida</taxon>
        <taxon>Ixodoidea</taxon>
        <taxon>Ixodidae</taxon>
        <taxon>Rhipicephalinae</taxon>
        <taxon>Dermacentor</taxon>
    </lineage>
</organism>
<dbReference type="Proteomes" id="UP000821865">
    <property type="component" value="Chromosome 8"/>
</dbReference>
<evidence type="ECO:0000313" key="2">
    <source>
        <dbReference type="Proteomes" id="UP000821865"/>
    </source>
</evidence>
<protein>
    <submittedName>
        <fullName evidence="1">Uncharacterized protein</fullName>
    </submittedName>
</protein>
<proteinExistence type="predicted"/>
<keyword evidence="2" id="KW-1185">Reference proteome</keyword>